<keyword evidence="6" id="KW-0732">Signal</keyword>
<dbReference type="Pfam" id="PF13424">
    <property type="entry name" value="TPR_12"/>
    <property type="match status" value="1"/>
</dbReference>
<keyword evidence="5" id="KW-0812">Transmembrane</keyword>
<protein>
    <recommendedName>
        <fullName evidence="1">diguanylate cyclase</fullName>
        <ecNumber evidence="1">2.7.7.65</ecNumber>
    </recommendedName>
</protein>
<dbReference type="Pfam" id="PF00990">
    <property type="entry name" value="GGDEF"/>
    <property type="match status" value="1"/>
</dbReference>
<dbReference type="EMBL" id="JAERPS020000008">
    <property type="protein sequence ID" value="MBZ9613607.1"/>
    <property type="molecule type" value="Genomic_DNA"/>
</dbReference>
<feature type="coiled-coil region" evidence="4">
    <location>
        <begin position="398"/>
        <end position="425"/>
    </location>
</feature>
<evidence type="ECO:0000313" key="9">
    <source>
        <dbReference type="Proteomes" id="UP000663814"/>
    </source>
</evidence>
<dbReference type="SUPFAM" id="SSF48452">
    <property type="entry name" value="TPR-like"/>
    <property type="match status" value="1"/>
</dbReference>
<dbReference type="SUPFAM" id="SSF55073">
    <property type="entry name" value="Nucleotide cyclase"/>
    <property type="match status" value="1"/>
</dbReference>
<dbReference type="SMART" id="SM00028">
    <property type="entry name" value="TPR"/>
    <property type="match status" value="3"/>
</dbReference>
<evidence type="ECO:0000256" key="5">
    <source>
        <dbReference type="SAM" id="Phobius"/>
    </source>
</evidence>
<evidence type="ECO:0000256" key="2">
    <source>
        <dbReference type="ARBA" id="ARBA00034247"/>
    </source>
</evidence>
<keyword evidence="5" id="KW-0472">Membrane</keyword>
<reference evidence="8 9" key="1">
    <citation type="submission" date="2020-12" db="EMBL/GenBank/DDBJ databases">
        <authorList>
            <person name="Ruan W."/>
            <person name="Khan S.A."/>
            <person name="Jeon C.O."/>
        </authorList>
    </citation>
    <scope>NUCLEOTIDE SEQUENCE [LARGE SCALE GENOMIC DNA]</scope>
    <source>
        <strain evidence="8 9">MA-13</strain>
    </source>
</reference>
<dbReference type="Gene3D" id="3.30.70.270">
    <property type="match status" value="1"/>
</dbReference>
<feature type="domain" description="GGDEF" evidence="7">
    <location>
        <begin position="491"/>
        <end position="623"/>
    </location>
</feature>
<keyword evidence="9" id="KW-1185">Reference proteome</keyword>
<proteinExistence type="predicted"/>
<evidence type="ECO:0000256" key="1">
    <source>
        <dbReference type="ARBA" id="ARBA00012528"/>
    </source>
</evidence>
<dbReference type="PROSITE" id="PS50005">
    <property type="entry name" value="TPR"/>
    <property type="match status" value="1"/>
</dbReference>
<comment type="catalytic activity">
    <reaction evidence="2">
        <text>2 GTP = 3',3'-c-di-GMP + 2 diphosphate</text>
        <dbReference type="Rhea" id="RHEA:24898"/>
        <dbReference type="ChEBI" id="CHEBI:33019"/>
        <dbReference type="ChEBI" id="CHEBI:37565"/>
        <dbReference type="ChEBI" id="CHEBI:58805"/>
        <dbReference type="EC" id="2.7.7.65"/>
    </reaction>
</comment>
<dbReference type="InterPro" id="IPR050469">
    <property type="entry name" value="Diguanylate_Cyclase"/>
</dbReference>
<feature type="chain" id="PRO_5045954839" description="diguanylate cyclase" evidence="6">
    <location>
        <begin position="17"/>
        <end position="625"/>
    </location>
</feature>
<feature type="transmembrane region" description="Helical" evidence="5">
    <location>
        <begin position="428"/>
        <end position="450"/>
    </location>
</feature>
<dbReference type="SMART" id="SM00267">
    <property type="entry name" value="GGDEF"/>
    <property type="match status" value="1"/>
</dbReference>
<dbReference type="InterPro" id="IPR011990">
    <property type="entry name" value="TPR-like_helical_dom_sf"/>
</dbReference>
<dbReference type="RefSeq" id="WP_205313061.1">
    <property type="nucleotide sequence ID" value="NZ_JAERPS020000008.1"/>
</dbReference>
<dbReference type="InterPro" id="IPR000160">
    <property type="entry name" value="GGDEF_dom"/>
</dbReference>
<dbReference type="PROSITE" id="PS50887">
    <property type="entry name" value="GGDEF"/>
    <property type="match status" value="1"/>
</dbReference>
<dbReference type="CDD" id="cd01949">
    <property type="entry name" value="GGDEF"/>
    <property type="match status" value="1"/>
</dbReference>
<name>A0ABS7XGE8_9GAMM</name>
<evidence type="ECO:0000313" key="8">
    <source>
        <dbReference type="EMBL" id="MBZ9613607.1"/>
    </source>
</evidence>
<reference evidence="8 9" key="2">
    <citation type="submission" date="2021-08" db="EMBL/GenBank/DDBJ databases">
        <title>Rheinheimera aquimaris sp. nov., isolated from seawater of the East Sea in Korea.</title>
        <authorList>
            <person name="Kim K.H."/>
            <person name="Wenting R."/>
            <person name="Kim K.R."/>
            <person name="Jeon C.O."/>
        </authorList>
    </citation>
    <scope>NUCLEOTIDE SEQUENCE [LARGE SCALE GENOMIC DNA]</scope>
    <source>
        <strain evidence="8 9">MA-13</strain>
    </source>
</reference>
<evidence type="ECO:0000256" key="3">
    <source>
        <dbReference type="PROSITE-ProRule" id="PRU00339"/>
    </source>
</evidence>
<dbReference type="PANTHER" id="PTHR45138">
    <property type="entry name" value="REGULATORY COMPONENTS OF SENSORY TRANSDUCTION SYSTEM"/>
    <property type="match status" value="1"/>
</dbReference>
<comment type="caution">
    <text evidence="8">The sequence shown here is derived from an EMBL/GenBank/DDBJ whole genome shotgun (WGS) entry which is preliminary data.</text>
</comment>
<evidence type="ECO:0000256" key="6">
    <source>
        <dbReference type="SAM" id="SignalP"/>
    </source>
</evidence>
<keyword evidence="5" id="KW-1133">Transmembrane helix</keyword>
<dbReference type="Gene3D" id="1.25.40.10">
    <property type="entry name" value="Tetratricopeptide repeat domain"/>
    <property type="match status" value="2"/>
</dbReference>
<keyword evidence="3" id="KW-0802">TPR repeat</keyword>
<dbReference type="Proteomes" id="UP000663814">
    <property type="component" value="Unassembled WGS sequence"/>
</dbReference>
<feature type="signal peptide" evidence="6">
    <location>
        <begin position="1"/>
        <end position="16"/>
    </location>
</feature>
<organism evidence="8 9">
    <name type="scientific">Rheinheimera maricola</name>
    <dbReference type="NCBI Taxonomy" id="2793282"/>
    <lineage>
        <taxon>Bacteria</taxon>
        <taxon>Pseudomonadati</taxon>
        <taxon>Pseudomonadota</taxon>
        <taxon>Gammaproteobacteria</taxon>
        <taxon>Chromatiales</taxon>
        <taxon>Chromatiaceae</taxon>
        <taxon>Rheinheimera</taxon>
    </lineage>
</organism>
<evidence type="ECO:0000256" key="4">
    <source>
        <dbReference type="SAM" id="Coils"/>
    </source>
</evidence>
<dbReference type="InterPro" id="IPR019734">
    <property type="entry name" value="TPR_rpt"/>
</dbReference>
<gene>
    <name evidence="8" type="ORF">I4W93_018595</name>
</gene>
<evidence type="ECO:0000259" key="7">
    <source>
        <dbReference type="PROSITE" id="PS50887"/>
    </source>
</evidence>
<feature type="repeat" description="TPR" evidence="3">
    <location>
        <begin position="221"/>
        <end position="254"/>
    </location>
</feature>
<dbReference type="PANTHER" id="PTHR45138:SF9">
    <property type="entry name" value="DIGUANYLATE CYCLASE DGCM-RELATED"/>
    <property type="match status" value="1"/>
</dbReference>
<dbReference type="InterPro" id="IPR029787">
    <property type="entry name" value="Nucleotide_cyclase"/>
</dbReference>
<dbReference type="EC" id="2.7.7.65" evidence="1"/>
<keyword evidence="4" id="KW-0175">Coiled coil</keyword>
<accession>A0ABS7XGE8</accession>
<sequence length="625" mass="71014">MYKLLGMVLLINTALAAEPEPFDIMVHEIESGQRYFFSIADYKTALLELEAALPPGDTERQHMLDRLRCQLGYSADAIAGIAYSDTKIQQAKQRNDHAALSDYYVCRYYLYSQLGQTQLAEQQVQLSYQAASDSEDPLSIAISLSLLGNIASYRGNYADAMQHYVMAYQLQRGLGYKPYISDLVMAIAATYRRMGLYQDALSYIEQAELEFNQPDEKFRNALIMHEKAYSYAELGQFEQALSLFEQAMTVYQQLDEPLWRTYSKVNMVWIYNLLQRYPEALQLATEAKAELSQLNAPDLSALATYQGLLALYTAEALVATGEAEQALDKLAEAEQQLQIDNNPRYMLLLYNAKATALAETEQYRQAYQQLRQYVGLNHQQLQLSREQQSNVLRFQFDSVRQQERNKQLEAEKQLAQQHVSTLQLAQRWQYAALTLIVLLVIILLAFAVSLKKRNRKLHRLAMTDELTQIANRRRIMMQADKERVKAIDTLEPLCFLILDLDHFKQINDRYGHDTGDTVLQQMCMTVAAMLREQDHFGRTGGEEFLIVLPNTDAEQAVIIAERLRLAIAAIRFADGPQALNITCSLGVSQILPDEALNTSLARADDALYQAKAAGRNRVVVSPESD</sequence>
<dbReference type="InterPro" id="IPR043128">
    <property type="entry name" value="Rev_trsase/Diguanyl_cyclase"/>
</dbReference>
<dbReference type="NCBIfam" id="TIGR00254">
    <property type="entry name" value="GGDEF"/>
    <property type="match status" value="1"/>
</dbReference>